<organism evidence="4 5">
    <name type="scientific">Desmophyllum pertusum</name>
    <dbReference type="NCBI Taxonomy" id="174260"/>
    <lineage>
        <taxon>Eukaryota</taxon>
        <taxon>Metazoa</taxon>
        <taxon>Cnidaria</taxon>
        <taxon>Anthozoa</taxon>
        <taxon>Hexacorallia</taxon>
        <taxon>Scleractinia</taxon>
        <taxon>Caryophylliina</taxon>
        <taxon>Caryophylliidae</taxon>
        <taxon>Desmophyllum</taxon>
    </lineage>
</organism>
<keyword evidence="4" id="KW-0255">Endonuclease</keyword>
<dbReference type="InterPro" id="IPR039015">
    <property type="entry name" value="ENDOD1"/>
</dbReference>
<protein>
    <submittedName>
        <fullName evidence="4">Endonuclease domain containing 1</fullName>
    </submittedName>
</protein>
<keyword evidence="4" id="KW-0540">Nuclease</keyword>
<dbReference type="EMBL" id="MU825885">
    <property type="protein sequence ID" value="KAJ7384696.1"/>
    <property type="molecule type" value="Genomic_DNA"/>
</dbReference>
<dbReference type="GO" id="GO:0016787">
    <property type="term" value="F:hydrolase activity"/>
    <property type="evidence" value="ECO:0007669"/>
    <property type="project" value="InterPro"/>
</dbReference>
<dbReference type="InterPro" id="IPR044929">
    <property type="entry name" value="DNA/RNA_non-sp_Endonuclease_sf"/>
</dbReference>
<evidence type="ECO:0000259" key="3">
    <source>
        <dbReference type="SMART" id="SM00892"/>
    </source>
</evidence>
<keyword evidence="4" id="KW-0378">Hydrolase</keyword>
<feature type="compositionally biased region" description="Basic and acidic residues" evidence="1">
    <location>
        <begin position="27"/>
        <end position="48"/>
    </location>
</feature>
<dbReference type="GO" id="GO:0004519">
    <property type="term" value="F:endonuclease activity"/>
    <property type="evidence" value="ECO:0007669"/>
    <property type="project" value="UniProtKB-KW"/>
</dbReference>
<feature type="region of interest" description="Disordered" evidence="1">
    <location>
        <begin position="27"/>
        <end position="57"/>
    </location>
</feature>
<evidence type="ECO:0000256" key="1">
    <source>
        <dbReference type="SAM" id="MobiDB-lite"/>
    </source>
</evidence>
<dbReference type="Gene3D" id="3.40.570.10">
    <property type="entry name" value="Extracellular Endonuclease, subunit A"/>
    <property type="match status" value="1"/>
</dbReference>
<dbReference type="GO" id="GO:0046872">
    <property type="term" value="F:metal ion binding"/>
    <property type="evidence" value="ECO:0007669"/>
    <property type="project" value="InterPro"/>
</dbReference>
<dbReference type="AlphaFoldDB" id="A0A9W9ZN99"/>
<dbReference type="GO" id="GO:0003676">
    <property type="term" value="F:nucleic acid binding"/>
    <property type="evidence" value="ECO:0007669"/>
    <property type="project" value="InterPro"/>
</dbReference>
<name>A0A9W9ZN99_9CNID</name>
<dbReference type="SUPFAM" id="SSF54060">
    <property type="entry name" value="His-Me finger endonucleases"/>
    <property type="match status" value="1"/>
</dbReference>
<proteinExistence type="predicted"/>
<feature type="signal peptide" evidence="2">
    <location>
        <begin position="1"/>
        <end position="24"/>
    </location>
</feature>
<dbReference type="Proteomes" id="UP001163046">
    <property type="component" value="Unassembled WGS sequence"/>
</dbReference>
<evidence type="ECO:0000313" key="4">
    <source>
        <dbReference type="EMBL" id="KAJ7384696.1"/>
    </source>
</evidence>
<dbReference type="Pfam" id="PF01223">
    <property type="entry name" value="Endonuclease_NS"/>
    <property type="match status" value="1"/>
</dbReference>
<evidence type="ECO:0000256" key="2">
    <source>
        <dbReference type="SAM" id="SignalP"/>
    </source>
</evidence>
<dbReference type="PANTHER" id="PTHR21472:SF7">
    <property type="entry name" value="ENDONUCLEASE G, MITOCHONDRIAL-LIKE ISOFORM X2"/>
    <property type="match status" value="1"/>
</dbReference>
<evidence type="ECO:0000313" key="5">
    <source>
        <dbReference type="Proteomes" id="UP001163046"/>
    </source>
</evidence>
<gene>
    <name evidence="4" type="primary">ENDOD1_3</name>
    <name evidence="4" type="ORF">OS493_020279</name>
</gene>
<keyword evidence="5" id="KW-1185">Reference proteome</keyword>
<feature type="domain" description="DNA/RNA non-specific endonuclease/pyrophosphatase/phosphodiesterase" evidence="3">
    <location>
        <begin position="98"/>
        <end position="318"/>
    </location>
</feature>
<dbReference type="OrthoDB" id="69221at2759"/>
<keyword evidence="2" id="KW-0732">Signal</keyword>
<dbReference type="InterPro" id="IPR044925">
    <property type="entry name" value="His-Me_finger_sf"/>
</dbReference>
<accession>A0A9W9ZN99</accession>
<reference evidence="4" key="1">
    <citation type="submission" date="2023-01" db="EMBL/GenBank/DDBJ databases">
        <title>Genome assembly of the deep-sea coral Lophelia pertusa.</title>
        <authorList>
            <person name="Herrera S."/>
            <person name="Cordes E."/>
        </authorList>
    </citation>
    <scope>NUCLEOTIDE SEQUENCE</scope>
    <source>
        <strain evidence="4">USNM1676648</strain>
        <tissue evidence="4">Polyp</tissue>
    </source>
</reference>
<dbReference type="InterPro" id="IPR001604">
    <property type="entry name" value="Endo_G_ENPP1-like_dom"/>
</dbReference>
<dbReference type="SMART" id="SM00892">
    <property type="entry name" value="Endonuclease_NS"/>
    <property type="match status" value="1"/>
</dbReference>
<comment type="caution">
    <text evidence="4">The sequence shown here is derived from an EMBL/GenBank/DDBJ whole genome shotgun (WGS) entry which is preliminary data.</text>
</comment>
<dbReference type="PANTHER" id="PTHR21472">
    <property type="entry name" value="ENDONUCLEASE DOMAIN-CONTAINING 1 PROTEIN ENDOD1"/>
    <property type="match status" value="1"/>
</dbReference>
<feature type="chain" id="PRO_5040906211" evidence="2">
    <location>
        <begin position="25"/>
        <end position="327"/>
    </location>
</feature>
<sequence length="327" mass="35392">MNFPGLVLFIALLVAVEFTVFSWASHEKPENKDDDANGPKSNKKDMVERCPLSPPTSSMEMSALQNFSVNGQPPIFPAGNTVAICQTGEVPETGKVPIDDKFATLFQTNLGIPRYSIYALDPDKVKAIVGSGVSRSATWHQTEGIALQGSNEMYSNQPGPVNAGSGLASFFYTNAVPQVDGFNMGQWKKYELRIVKYAKEQCAPVGTLYLITGISEISFSQASPTAPVQTTRQVMSQTFPSHVPTIINKIAIPNSMWTVGCCVDEGQVVLGAFAVFGNNLPKNDVLMQANLRVTKAEQLIRDGANDQTIQLFPGNAGCYAPANQYDL</sequence>